<dbReference type="OrthoDB" id="5986009at2"/>
<gene>
    <name evidence="3" type="ORF">SAMN02745674_01222</name>
</gene>
<feature type="region of interest" description="Disordered" evidence="1">
    <location>
        <begin position="215"/>
        <end position="234"/>
    </location>
</feature>
<dbReference type="RefSeq" id="WP_078757825.1">
    <property type="nucleotide sequence ID" value="NZ_FUXP01000003.1"/>
</dbReference>
<dbReference type="InterPro" id="IPR007730">
    <property type="entry name" value="SPOR-like_dom"/>
</dbReference>
<reference evidence="3 4" key="1">
    <citation type="submission" date="2017-02" db="EMBL/GenBank/DDBJ databases">
        <authorList>
            <person name="Peterson S.W."/>
        </authorList>
    </citation>
    <scope>NUCLEOTIDE SEQUENCE [LARGE SCALE GENOMIC DNA]</scope>
    <source>
        <strain evidence="3 4">DSM 21749</strain>
    </source>
</reference>
<dbReference type="EMBL" id="FUXP01000003">
    <property type="protein sequence ID" value="SJZ91318.1"/>
    <property type="molecule type" value="Genomic_DNA"/>
</dbReference>
<evidence type="ECO:0000256" key="1">
    <source>
        <dbReference type="SAM" id="MobiDB-lite"/>
    </source>
</evidence>
<dbReference type="AlphaFoldDB" id="A0A1T4PK95"/>
<protein>
    <submittedName>
        <fullName evidence="3">Sporulation related domain-containing protein</fullName>
    </submittedName>
</protein>
<evidence type="ECO:0000313" key="3">
    <source>
        <dbReference type="EMBL" id="SJZ91318.1"/>
    </source>
</evidence>
<feature type="domain" description="SPOR" evidence="2">
    <location>
        <begin position="106"/>
        <end position="175"/>
    </location>
</feature>
<sequence length="234" mass="24308">MLIRALIVLLLVLNVGVALWWLLRDPAPVASPEASPGVARLQLVDAPSAGAGGDPSPAPPPASVVVTQCHSFGPFEDEATLEKAQSRLQPVVAQLQRRTTWAGTARNWRVYLPAFADIAAAETVANDIAEAGFLDYYVLRDGEQAGSVALGLFRNEAPARERQAALAAAGFDAQVAPVGAGPPRYWLDIGAGEFFDAPVFAEVVGAGGLEPLDCSELDTGAEASGEAAAPTPAR</sequence>
<accession>A0A1T4PK95</accession>
<name>A0A1T4PK95_9GAMM</name>
<evidence type="ECO:0000313" key="4">
    <source>
        <dbReference type="Proteomes" id="UP000190061"/>
    </source>
</evidence>
<proteinExistence type="predicted"/>
<dbReference type="GO" id="GO:0042834">
    <property type="term" value="F:peptidoglycan binding"/>
    <property type="evidence" value="ECO:0007669"/>
    <property type="project" value="InterPro"/>
</dbReference>
<dbReference type="STRING" id="1122188.SAMN02745674_01222"/>
<keyword evidence="4" id="KW-1185">Reference proteome</keyword>
<dbReference type="Pfam" id="PF05036">
    <property type="entry name" value="SPOR"/>
    <property type="match status" value="1"/>
</dbReference>
<evidence type="ECO:0000259" key="2">
    <source>
        <dbReference type="Pfam" id="PF05036"/>
    </source>
</evidence>
<organism evidence="3 4">
    <name type="scientific">Lysobacter spongiicola DSM 21749</name>
    <dbReference type="NCBI Taxonomy" id="1122188"/>
    <lineage>
        <taxon>Bacteria</taxon>
        <taxon>Pseudomonadati</taxon>
        <taxon>Pseudomonadota</taxon>
        <taxon>Gammaproteobacteria</taxon>
        <taxon>Lysobacterales</taxon>
        <taxon>Lysobacteraceae</taxon>
        <taxon>Novilysobacter</taxon>
    </lineage>
</organism>
<dbReference type="Proteomes" id="UP000190061">
    <property type="component" value="Unassembled WGS sequence"/>
</dbReference>